<dbReference type="Proteomes" id="UP000030747">
    <property type="component" value="Unassembled WGS sequence"/>
</dbReference>
<accession>U6KPR7</accession>
<reference evidence="1" key="1">
    <citation type="submission" date="2013-10" db="EMBL/GenBank/DDBJ databases">
        <title>Genomic analysis of the causative agents of coccidiosis in chickens.</title>
        <authorList>
            <person name="Reid A.J."/>
            <person name="Blake D."/>
            <person name="Billington K."/>
            <person name="Browne H."/>
            <person name="Dunn M."/>
            <person name="Hung S."/>
            <person name="Kawahara F."/>
            <person name="Miranda-Saavedra D."/>
            <person name="Mourier T."/>
            <person name="Nagra H."/>
            <person name="Otto T.D."/>
            <person name="Rawlings N."/>
            <person name="Sanchez A."/>
            <person name="Sanders M."/>
            <person name="Subramaniam C."/>
            <person name="Tay Y."/>
            <person name="Dear P."/>
            <person name="Doerig C."/>
            <person name="Gruber A."/>
            <person name="Parkinson J."/>
            <person name="Shirley M."/>
            <person name="Wan K.L."/>
            <person name="Berriman M."/>
            <person name="Tomley F."/>
            <person name="Pain A."/>
        </authorList>
    </citation>
    <scope>NUCLEOTIDE SEQUENCE [LARGE SCALE GENOMIC DNA]</scope>
    <source>
        <strain evidence="1">Houghton</strain>
    </source>
</reference>
<sequence length="2039" mass="230319">MDSYAHKLPNLLEWSNRDVDYRALVATDWRPLIGALSNWEAKVHRQPSPEGNTGPRESTKIFHDMGIDQSMLRSVSKQRLCNKLVLSVSDEAVPLEIELRHPADKKTTATLQMFPKTLRPARSAFGYAGQQHFLSSEETGLFARLRKGAVRRAKKSHGPKISMTVKPFGEDPNFLTIIFKAKGRMVHVVGRPLHMLQRIDPIQCEAARQTKSYLNYFQEQGSVTYREGTPLEGLPANRVQISYSSDEVSSQNLTALSHVLQFLFSKDIVEQIVERFSQGLSFQLTTVGGMQGTINYLREWHLTKKLLHSAYPEARKLRIEQDTSEWHNLGRRHLQNMLRQSGVDGKPFKDSWTVILNCSESVENIRWEVLDLDVADQAQMVVKQYAPDFGGMATMASAVEAELNLAASTDHVLKRMQETFFDYAHKRTLYIESPGAFLQFLIESDSRKLAREFENWLLERLQGSTRNKRCRRGSFYGKAYAQYTALVDYYEKLDLTAQVPDLDEVKRFLLTASLPKGHLVRIPHEEDLTHGGIYRVVERLDRCTFLLENADRLQVATDASLHVVRRFEDGDRISHQHTQRRHFKYVGKDATTGVCTIKDKQSYQFKVRQEETTSIRVGKFSEQTSKLRNGNWMLSDARSAYNTLLELDNNFMAEFEVGQSIVQDCYTGRACIIRDDRDFPVMVEYAMPGTTGDIRLNRPLVVAIPQWLACRIPQHYLKHAGAPKARGTTTMDPAHMVVLQQTEQIVSKTAHAAYLLRREREESAILGLKQHFKSKICGKHCAAWWLKANELKTMVKQFSETGQPAMTPQLEQSALAKALSTTTLVDYWTHRICMFEQTFRKLFARLRLPEEQDGSIPCSKVSAIIILAVAMSDVTLAVRRRAVATRKARLQRIADVLSFLEEKDVPVPCTYELPEAADLLQIDIPSESEECRQRDAATNMFMHMKSRIDAANVEVGLQVYDDHVIQQVRVRFTGTIYGRISRLFVSSNEADYRLQETDFRELDSDISDLFAVLHRPFGVWQGTLKQLQNEELLNMRMQQQCPFRPPQPTRHAKEAVPGAHIQLIQGFLPFGYDDPPNSTLQEQGLYRHEKTILLFTGLFLLQISARGSTFANSVIRFVLEEAAPDDFFKALEAFKKDVNFTEVASFLPPPVEGLDAKADTLVRIGDKAWHGTTLVTLEKIEGGVKFVRPTTTNEEDSTSVAITEPLFSAEKVRVGDLVHVSGSKVKYELLHITPLTSTTCVSKLRRKNSDETILSREPLFRLGASQHEEVLGTTLDHIAGAYPKNELYVDLILFLKEFHKTEGARVSRTQFKKVLVILESHGRVSATEKESLQTTFDRRLNREAFYDAVDNVKKRTYDFLTDLQTKISSSSPPGAQEELLFAWGSATIAALEAMWRGRSLWRTLHRIFEMGLLKFFGEVNTLAQRPDILSALKVLNVDALREQGQKAITAYVVSSGKPLLLPSISDAVDKVSFESIIPPEAHSTTLQFFNFVGDGVMPTKKALKMWEDYVTTVARRLEEFATQQDALDKYRKSLHSRDAAIPQSSLNASWTDKIVFRLSEVIGSLMKQELGNKLNPANIKSKLKPLLIQELVTVSELPLNSDGEDRLRHQYYQLSQKYVDQLVSSEVIDIDGVLDVIGQLEKALSNLLTPIIDQAIGLVKKAAQIISKPREKQEHYVIAFNALAASLEKIDTAVTPTEEKSEPVEVSGAINGTMAMSPMKDMGSLKRIYTRFLAKGAGAVSTAGAHLLSKITGTPIPDHLTNLLLIFWTPIRARALNAILKAAFSAFEGPNAEASALSVSSGLWNSAIQPVVDGMKVHTDIFTRLLGELDTGKGLTRDWWKEVPLLVFIRPMLYNVRSGLLDPSNLYKFWYQIKIATSASSGLYKVLTAPVKGLGAYVYLLLIKILNGILPAENGDFLLPREFRGKGEERPDLDIVLANPKDLIKFLHRLFDVLLKVYVPMVRELFDTGIQLLLQKVARHLASDDGTLDMRRLLNNIADHDVDGEFEEVLRDLLFKIADDMLRLWPAMPLGSPQPWQQM</sequence>
<organism evidence="1 2">
    <name type="scientific">Eimeria tenella</name>
    <name type="common">Coccidian parasite</name>
    <dbReference type="NCBI Taxonomy" id="5802"/>
    <lineage>
        <taxon>Eukaryota</taxon>
        <taxon>Sar</taxon>
        <taxon>Alveolata</taxon>
        <taxon>Apicomplexa</taxon>
        <taxon>Conoidasida</taxon>
        <taxon>Coccidia</taxon>
        <taxon>Eucoccidiorida</taxon>
        <taxon>Eimeriorina</taxon>
        <taxon>Eimeriidae</taxon>
        <taxon>Eimeria</taxon>
    </lineage>
</organism>
<protein>
    <submittedName>
        <fullName evidence="1">Uncharacterized protein</fullName>
    </submittedName>
</protein>
<dbReference type="OrthoDB" id="346604at2759"/>
<dbReference type="OMA" id="WTVILNC"/>
<keyword evidence="2" id="KW-1185">Reference proteome</keyword>
<dbReference type="VEuPathDB" id="ToxoDB:ETH2_1316000"/>
<evidence type="ECO:0000313" key="2">
    <source>
        <dbReference type="Proteomes" id="UP000030747"/>
    </source>
</evidence>
<name>U6KPR7_EIMTE</name>
<dbReference type="EMBL" id="HG674134">
    <property type="protein sequence ID" value="CDJ38903.1"/>
    <property type="molecule type" value="Genomic_DNA"/>
</dbReference>
<dbReference type="RefSeq" id="XP_013229658.1">
    <property type="nucleotide sequence ID" value="XM_013374204.1"/>
</dbReference>
<evidence type="ECO:0000313" key="1">
    <source>
        <dbReference type="EMBL" id="CDJ38903.1"/>
    </source>
</evidence>
<proteinExistence type="predicted"/>
<dbReference type="GeneID" id="25254855"/>
<gene>
    <name evidence="1" type="ORF">ETH_00028810</name>
</gene>
<reference evidence="1" key="2">
    <citation type="submission" date="2013-10" db="EMBL/GenBank/DDBJ databases">
        <authorList>
            <person name="Aslett M."/>
        </authorList>
    </citation>
    <scope>NUCLEOTIDE SEQUENCE [LARGE SCALE GENOMIC DNA]</scope>
    <source>
        <strain evidence="1">Houghton</strain>
    </source>
</reference>
<dbReference type="VEuPathDB" id="ToxoDB:ETH_00028810"/>